<dbReference type="AlphaFoldDB" id="A0A914PQT6"/>
<reference evidence="2" key="1">
    <citation type="submission" date="2022-11" db="UniProtKB">
        <authorList>
            <consortium name="WormBaseParasite"/>
        </authorList>
    </citation>
    <scope>IDENTIFICATION</scope>
</reference>
<sequence length="92" mass="10723">MHFKKAVKRCMLLTPFSVVEYANMAVKYSLDLLKAECQEYLIECSKCSFPIENINLLNDEIKNIVFHKIFTTSKIALPPQYANVCYNNELRK</sequence>
<evidence type="ECO:0000313" key="2">
    <source>
        <dbReference type="WBParaSite" id="PDA_v2.g20965.t1"/>
    </source>
</evidence>
<proteinExistence type="predicted"/>
<dbReference type="WBParaSite" id="PDA_v2.g20965.t1">
    <property type="protein sequence ID" value="PDA_v2.g20965.t1"/>
    <property type="gene ID" value="PDA_v2.g20965"/>
</dbReference>
<name>A0A914PQT6_9BILA</name>
<evidence type="ECO:0000313" key="1">
    <source>
        <dbReference type="Proteomes" id="UP000887578"/>
    </source>
</evidence>
<dbReference type="Proteomes" id="UP000887578">
    <property type="component" value="Unplaced"/>
</dbReference>
<keyword evidence="1" id="KW-1185">Reference proteome</keyword>
<organism evidence="1 2">
    <name type="scientific">Panagrolaimus davidi</name>
    <dbReference type="NCBI Taxonomy" id="227884"/>
    <lineage>
        <taxon>Eukaryota</taxon>
        <taxon>Metazoa</taxon>
        <taxon>Ecdysozoa</taxon>
        <taxon>Nematoda</taxon>
        <taxon>Chromadorea</taxon>
        <taxon>Rhabditida</taxon>
        <taxon>Tylenchina</taxon>
        <taxon>Panagrolaimomorpha</taxon>
        <taxon>Panagrolaimoidea</taxon>
        <taxon>Panagrolaimidae</taxon>
        <taxon>Panagrolaimus</taxon>
    </lineage>
</organism>
<protein>
    <submittedName>
        <fullName evidence="2">BTB domain-containing protein</fullName>
    </submittedName>
</protein>
<accession>A0A914PQT6</accession>